<name>A0ABY5Z7Q0_9ACTN</name>
<gene>
    <name evidence="2" type="ORF">Drose_06270</name>
</gene>
<dbReference type="Pfam" id="PF13455">
    <property type="entry name" value="MUG113"/>
    <property type="match status" value="1"/>
</dbReference>
<dbReference type="SMART" id="SM00974">
    <property type="entry name" value="T5orf172"/>
    <property type="match status" value="1"/>
</dbReference>
<dbReference type="RefSeq" id="WP_260727241.1">
    <property type="nucleotide sequence ID" value="NZ_BAAABS010000033.1"/>
</dbReference>
<protein>
    <submittedName>
        <fullName evidence="2">GIY-YIG nuclease family protein</fullName>
    </submittedName>
</protein>
<keyword evidence="3" id="KW-1185">Reference proteome</keyword>
<sequence>MQITVTCVCSREMKPRAIPKGTFRCGCGAGVRVVAHEAETIRCAAAGCDLAAERTEVVPLCGAHVQEMTLALLPDTYANYPPSSWVRAGREYKTTFDSEPNKPDWLVRLDSAPAVHPAELGPRKHEPVVYFALVGDQVKIGTTTNLIERFMAINLPPGAVIHTIPGSYEVEKSYHRRFAAERTPRTEWFRLSSRLRSHIEDLVQSGEATCPDSVTQLSTRSFRSTG</sequence>
<dbReference type="Proteomes" id="UP001058271">
    <property type="component" value="Chromosome"/>
</dbReference>
<evidence type="ECO:0000259" key="1">
    <source>
        <dbReference type="SMART" id="SM00974"/>
    </source>
</evidence>
<reference evidence="2" key="1">
    <citation type="submission" date="2021-04" db="EMBL/GenBank/DDBJ databases">
        <title>Biosynthetic gene clusters of Dactylosporangioum roseum.</title>
        <authorList>
            <person name="Hartkoorn R.C."/>
            <person name="Beaudoing E."/>
            <person name="Hot D."/>
            <person name="Moureu S."/>
        </authorList>
    </citation>
    <scope>NUCLEOTIDE SEQUENCE</scope>
    <source>
        <strain evidence="2">NRRL B-16295</strain>
    </source>
</reference>
<evidence type="ECO:0000313" key="3">
    <source>
        <dbReference type="Proteomes" id="UP001058271"/>
    </source>
</evidence>
<proteinExistence type="predicted"/>
<feature type="domain" description="Bacteriophage T5 Orf172 DNA-binding" evidence="1">
    <location>
        <begin position="132"/>
        <end position="202"/>
    </location>
</feature>
<dbReference type="EMBL" id="CP073721">
    <property type="protein sequence ID" value="UWZ37877.1"/>
    <property type="molecule type" value="Genomic_DNA"/>
</dbReference>
<accession>A0ABY5Z7Q0</accession>
<evidence type="ECO:0000313" key="2">
    <source>
        <dbReference type="EMBL" id="UWZ37877.1"/>
    </source>
</evidence>
<organism evidence="2 3">
    <name type="scientific">Dactylosporangium roseum</name>
    <dbReference type="NCBI Taxonomy" id="47989"/>
    <lineage>
        <taxon>Bacteria</taxon>
        <taxon>Bacillati</taxon>
        <taxon>Actinomycetota</taxon>
        <taxon>Actinomycetes</taxon>
        <taxon>Micromonosporales</taxon>
        <taxon>Micromonosporaceae</taxon>
        <taxon>Dactylosporangium</taxon>
    </lineage>
</organism>
<dbReference type="InterPro" id="IPR018306">
    <property type="entry name" value="Phage_T5_Orf172_DNA-bd"/>
</dbReference>